<accession>A0A9Y2IF40</accession>
<dbReference type="GO" id="GO:0016747">
    <property type="term" value="F:acyltransferase activity, transferring groups other than amino-acyl groups"/>
    <property type="evidence" value="ECO:0007669"/>
    <property type="project" value="InterPro"/>
</dbReference>
<evidence type="ECO:0000259" key="1">
    <source>
        <dbReference type="PROSITE" id="PS51186"/>
    </source>
</evidence>
<proteinExistence type="predicted"/>
<dbReference type="InterPro" id="IPR000182">
    <property type="entry name" value="GNAT_dom"/>
</dbReference>
<dbReference type="Pfam" id="PF00583">
    <property type="entry name" value="Acetyltransf_1"/>
    <property type="match status" value="1"/>
</dbReference>
<dbReference type="PROSITE" id="PS51186">
    <property type="entry name" value="GNAT"/>
    <property type="match status" value="1"/>
</dbReference>
<dbReference type="CDD" id="cd04301">
    <property type="entry name" value="NAT_SF"/>
    <property type="match status" value="1"/>
</dbReference>
<dbReference type="AlphaFoldDB" id="A0A9Y2IF40"/>
<dbReference type="RefSeq" id="WP_285968129.1">
    <property type="nucleotide sequence ID" value="NZ_CP127294.1"/>
</dbReference>
<dbReference type="InterPro" id="IPR016181">
    <property type="entry name" value="Acyl_CoA_acyltransferase"/>
</dbReference>
<organism evidence="2 3">
    <name type="scientific">Amycolatopsis carbonis</name>
    <dbReference type="NCBI Taxonomy" id="715471"/>
    <lineage>
        <taxon>Bacteria</taxon>
        <taxon>Bacillati</taxon>
        <taxon>Actinomycetota</taxon>
        <taxon>Actinomycetes</taxon>
        <taxon>Pseudonocardiales</taxon>
        <taxon>Pseudonocardiaceae</taxon>
        <taxon>Amycolatopsis</taxon>
    </lineage>
</organism>
<protein>
    <submittedName>
        <fullName evidence="2">GNAT family N-acetyltransferase</fullName>
    </submittedName>
</protein>
<keyword evidence="3" id="KW-1185">Reference proteome</keyword>
<reference evidence="2 3" key="1">
    <citation type="submission" date="2023-06" db="EMBL/GenBank/DDBJ databases">
        <authorList>
            <person name="Oyuntsetseg B."/>
            <person name="Kim S.B."/>
        </authorList>
    </citation>
    <scope>NUCLEOTIDE SEQUENCE [LARGE SCALE GENOMIC DNA]</scope>
    <source>
        <strain evidence="2 3">2-15</strain>
    </source>
</reference>
<sequence>MTILVRRSGPADRPAILALLDGARGLDLPPEERAAQGFVQGSFDADKLARFETTTGAYLAEDDGEPAGVALTSPAESAGDGPPGRTVEVARAAGLTEGVFLYGPVAVAPAHRGQGVVRLLLAAVAEHLADHTAGVLFVERANEKSLAVHTHLGMNHLGVFTHAGREYTVFSFTPEQFRA</sequence>
<name>A0A9Y2IF40_9PSEU</name>
<evidence type="ECO:0000313" key="2">
    <source>
        <dbReference type="EMBL" id="WIX77388.1"/>
    </source>
</evidence>
<dbReference type="Proteomes" id="UP001236014">
    <property type="component" value="Chromosome"/>
</dbReference>
<dbReference type="EMBL" id="CP127294">
    <property type="protein sequence ID" value="WIX77388.1"/>
    <property type="molecule type" value="Genomic_DNA"/>
</dbReference>
<dbReference type="SUPFAM" id="SSF55729">
    <property type="entry name" value="Acyl-CoA N-acyltransferases (Nat)"/>
    <property type="match status" value="1"/>
</dbReference>
<gene>
    <name evidence="2" type="ORF">QRX50_39265</name>
</gene>
<dbReference type="KEGG" id="acab:QRX50_39265"/>
<feature type="domain" description="N-acetyltransferase" evidence="1">
    <location>
        <begin position="3"/>
        <end position="175"/>
    </location>
</feature>
<dbReference type="Gene3D" id="3.40.630.30">
    <property type="match status" value="1"/>
</dbReference>
<evidence type="ECO:0000313" key="3">
    <source>
        <dbReference type="Proteomes" id="UP001236014"/>
    </source>
</evidence>